<name>A0AAD5QTH8_PARTN</name>
<protein>
    <submittedName>
        <fullName evidence="1">Uncharacterized protein</fullName>
    </submittedName>
</protein>
<reference evidence="1" key="1">
    <citation type="submission" date="2021-06" db="EMBL/GenBank/DDBJ databases">
        <title>Parelaphostrongylus tenuis whole genome reference sequence.</title>
        <authorList>
            <person name="Garwood T.J."/>
            <person name="Larsen P.A."/>
            <person name="Fountain-Jones N.M."/>
            <person name="Garbe J.R."/>
            <person name="Macchietto M.G."/>
            <person name="Kania S.A."/>
            <person name="Gerhold R.W."/>
            <person name="Richards J.E."/>
            <person name="Wolf T.M."/>
        </authorList>
    </citation>
    <scope>NUCLEOTIDE SEQUENCE</scope>
    <source>
        <strain evidence="1">MNPRO001-30</strain>
        <tissue evidence="1">Meninges</tissue>
    </source>
</reference>
<organism evidence="1 2">
    <name type="scientific">Parelaphostrongylus tenuis</name>
    <name type="common">Meningeal worm</name>
    <dbReference type="NCBI Taxonomy" id="148309"/>
    <lineage>
        <taxon>Eukaryota</taxon>
        <taxon>Metazoa</taxon>
        <taxon>Ecdysozoa</taxon>
        <taxon>Nematoda</taxon>
        <taxon>Chromadorea</taxon>
        <taxon>Rhabditida</taxon>
        <taxon>Rhabditina</taxon>
        <taxon>Rhabditomorpha</taxon>
        <taxon>Strongyloidea</taxon>
        <taxon>Metastrongylidae</taxon>
        <taxon>Parelaphostrongylus</taxon>
    </lineage>
</organism>
<dbReference type="EMBL" id="JAHQIW010004134">
    <property type="protein sequence ID" value="KAJ1361225.1"/>
    <property type="molecule type" value="Genomic_DNA"/>
</dbReference>
<dbReference type="Proteomes" id="UP001196413">
    <property type="component" value="Unassembled WGS sequence"/>
</dbReference>
<accession>A0AAD5QTH8</accession>
<evidence type="ECO:0000313" key="1">
    <source>
        <dbReference type="EMBL" id="KAJ1361225.1"/>
    </source>
</evidence>
<dbReference type="AlphaFoldDB" id="A0AAD5QTH8"/>
<evidence type="ECO:0000313" key="2">
    <source>
        <dbReference type="Proteomes" id="UP001196413"/>
    </source>
</evidence>
<gene>
    <name evidence="1" type="ORF">KIN20_020425</name>
</gene>
<keyword evidence="2" id="KW-1185">Reference proteome</keyword>
<comment type="caution">
    <text evidence="1">The sequence shown here is derived from an EMBL/GenBank/DDBJ whole genome shotgun (WGS) entry which is preliminary data.</text>
</comment>
<proteinExistence type="predicted"/>
<sequence>MLFILALCLVIIAFIIKFICDKLEIIQKVTIQNPFSCSSHWITTEVHIRDRMRRSCSTPSGADYVKRLRSSSPPPSYDTGQITSSTWGKRLNNEITV</sequence>